<proteinExistence type="inferred from homology"/>
<accession>A0A832MKV2</accession>
<dbReference type="GO" id="GO:0030170">
    <property type="term" value="F:pyridoxal phosphate binding"/>
    <property type="evidence" value="ECO:0007669"/>
    <property type="project" value="InterPro"/>
</dbReference>
<dbReference type="FunFam" id="3.40.640.10:FF:000033">
    <property type="entry name" value="Aspartate aminotransferase"/>
    <property type="match status" value="1"/>
</dbReference>
<comment type="similarity">
    <text evidence="2 6">Belongs to the class-I pyridoxal-phosphate-dependent aminotransferase family.</text>
</comment>
<dbReference type="GO" id="GO:0006520">
    <property type="term" value="P:amino acid metabolic process"/>
    <property type="evidence" value="ECO:0007669"/>
    <property type="project" value="InterPro"/>
</dbReference>
<dbReference type="PROSITE" id="PS00105">
    <property type="entry name" value="AA_TRANSFER_CLASS_1"/>
    <property type="match status" value="1"/>
</dbReference>
<feature type="domain" description="Aminotransferase class I/classII large" evidence="7">
    <location>
        <begin position="32"/>
        <end position="380"/>
    </location>
</feature>
<dbReference type="InterPro" id="IPR015421">
    <property type="entry name" value="PyrdxlP-dep_Trfase_major"/>
</dbReference>
<comment type="caution">
    <text evidence="8">The sequence shown here is derived from an EMBL/GenBank/DDBJ whole genome shotgun (WGS) entry which is preliminary data.</text>
</comment>
<evidence type="ECO:0000256" key="1">
    <source>
        <dbReference type="ARBA" id="ARBA00001933"/>
    </source>
</evidence>
<comment type="cofactor">
    <cofactor evidence="1 6">
        <name>pyridoxal 5'-phosphate</name>
        <dbReference type="ChEBI" id="CHEBI:597326"/>
    </cofactor>
</comment>
<dbReference type="InterPro" id="IPR004838">
    <property type="entry name" value="NHTrfase_class1_PyrdxlP-BS"/>
</dbReference>
<dbReference type="EMBL" id="DSQF01000025">
    <property type="protein sequence ID" value="HGZ44195.1"/>
    <property type="molecule type" value="Genomic_DNA"/>
</dbReference>
<protein>
    <recommendedName>
        <fullName evidence="6">Aminotransferase</fullName>
        <ecNumber evidence="6">2.6.1.-</ecNumber>
    </recommendedName>
</protein>
<keyword evidence="3 6" id="KW-0032">Aminotransferase</keyword>
<evidence type="ECO:0000256" key="3">
    <source>
        <dbReference type="ARBA" id="ARBA00022576"/>
    </source>
</evidence>
<evidence type="ECO:0000259" key="7">
    <source>
        <dbReference type="Pfam" id="PF00155"/>
    </source>
</evidence>
<organism evidence="8">
    <name type="scientific">Eiseniibacteriota bacterium</name>
    <dbReference type="NCBI Taxonomy" id="2212470"/>
    <lineage>
        <taxon>Bacteria</taxon>
        <taxon>Candidatus Eiseniibacteriota</taxon>
    </lineage>
</organism>
<evidence type="ECO:0000313" key="8">
    <source>
        <dbReference type="EMBL" id="HGZ44195.1"/>
    </source>
</evidence>
<dbReference type="InterPro" id="IPR050596">
    <property type="entry name" value="AspAT/PAT-like"/>
</dbReference>
<dbReference type="InterPro" id="IPR004839">
    <property type="entry name" value="Aminotransferase_I/II_large"/>
</dbReference>
<dbReference type="Gene3D" id="3.40.640.10">
    <property type="entry name" value="Type I PLP-dependent aspartate aminotransferase-like (Major domain)"/>
    <property type="match status" value="1"/>
</dbReference>
<keyword evidence="4 6" id="KW-0808">Transferase</keyword>
<evidence type="ECO:0000256" key="2">
    <source>
        <dbReference type="ARBA" id="ARBA00007441"/>
    </source>
</evidence>
<dbReference type="PANTHER" id="PTHR46383">
    <property type="entry name" value="ASPARTATE AMINOTRANSFERASE"/>
    <property type="match status" value="1"/>
</dbReference>
<dbReference type="Pfam" id="PF00155">
    <property type="entry name" value="Aminotran_1_2"/>
    <property type="match status" value="1"/>
</dbReference>
<reference evidence="8" key="1">
    <citation type="journal article" date="2020" name="mSystems">
        <title>Genome- and Community-Level Interaction Insights into Carbon Utilization and Element Cycling Functions of Hydrothermarchaeota in Hydrothermal Sediment.</title>
        <authorList>
            <person name="Zhou Z."/>
            <person name="Liu Y."/>
            <person name="Xu W."/>
            <person name="Pan J."/>
            <person name="Luo Z.H."/>
            <person name="Li M."/>
        </authorList>
    </citation>
    <scope>NUCLEOTIDE SEQUENCE [LARGE SCALE GENOMIC DNA]</scope>
    <source>
        <strain evidence="8">SpSt-381</strain>
    </source>
</reference>
<evidence type="ECO:0000256" key="5">
    <source>
        <dbReference type="ARBA" id="ARBA00022898"/>
    </source>
</evidence>
<dbReference type="AlphaFoldDB" id="A0A832MKV2"/>
<evidence type="ECO:0000256" key="6">
    <source>
        <dbReference type="RuleBase" id="RU000481"/>
    </source>
</evidence>
<sequence>MGISTLAKSIVESPTLKLNEEARLLREKGEAVIHLGIGEPKNKAPIAAILSSAARLNAGDVKYSPTDGIPSLKKAIVRYTEENYDRVVGPENVIVSSGAKQSLYNLLYCLLNPGDEVILLAPYWVSYPEMIKMVYGVPIVVTPEDGRFVPRFEDVQRAVTPGTRAIILNSPNNPSGAVYPDELVAQIVELCERKGIYLITDDIYHKLVFDGRRPAPAWRFTTLDVERTRVIVVNGVSKLYGMTGFRIGWVVGPRELVSVMTNVQAQTTSCNSVVLQAGAEGALNGLQGVVESLRLTMQNNRDVMMQELASFSGVRCIKPEGTFYCMPDFRAYHGDSVALSQFLLKKAMVVTVPGKEFGMEGHLRLSYAGTVKDVTEGVARMKWALDPKAPSEIYIGDRKLVRDWT</sequence>
<gene>
    <name evidence="8" type="ORF">ENR23_12415</name>
</gene>
<dbReference type="InterPro" id="IPR015422">
    <property type="entry name" value="PyrdxlP-dep_Trfase_small"/>
</dbReference>
<keyword evidence="5" id="KW-0663">Pyridoxal phosphate</keyword>
<dbReference type="GO" id="GO:0008483">
    <property type="term" value="F:transaminase activity"/>
    <property type="evidence" value="ECO:0007669"/>
    <property type="project" value="UniProtKB-KW"/>
</dbReference>
<dbReference type="EC" id="2.6.1.-" evidence="6"/>
<dbReference type="InterPro" id="IPR015424">
    <property type="entry name" value="PyrdxlP-dep_Trfase"/>
</dbReference>
<evidence type="ECO:0000256" key="4">
    <source>
        <dbReference type="ARBA" id="ARBA00022679"/>
    </source>
</evidence>
<dbReference type="Gene3D" id="3.90.1150.10">
    <property type="entry name" value="Aspartate Aminotransferase, domain 1"/>
    <property type="match status" value="1"/>
</dbReference>
<name>A0A832MKV2_UNCEI</name>
<dbReference type="SUPFAM" id="SSF53383">
    <property type="entry name" value="PLP-dependent transferases"/>
    <property type="match status" value="1"/>
</dbReference>
<dbReference type="PRINTS" id="PR00753">
    <property type="entry name" value="ACCSYNTHASE"/>
</dbReference>
<dbReference type="CDD" id="cd00609">
    <property type="entry name" value="AAT_like"/>
    <property type="match status" value="1"/>
</dbReference>